<sequence length="45" mass="5386">MSFSYPETLADFKTLHFTQFLKQEVYYFTHQFTLDVLTTQQLSSC</sequence>
<evidence type="ECO:0000313" key="2">
    <source>
        <dbReference type="Proteomes" id="UP000232003"/>
    </source>
</evidence>
<accession>A0A2K8SZW0</accession>
<dbReference type="Proteomes" id="UP000232003">
    <property type="component" value="Chromosome"/>
</dbReference>
<keyword evidence="2" id="KW-1185">Reference proteome</keyword>
<proteinExistence type="predicted"/>
<dbReference type="AlphaFoldDB" id="A0A2K8SZW0"/>
<protein>
    <submittedName>
        <fullName evidence="1">Uncharacterized protein</fullName>
    </submittedName>
</protein>
<organism evidence="1 2">
    <name type="scientific">Nostoc flagelliforme CCNUN1</name>
    <dbReference type="NCBI Taxonomy" id="2038116"/>
    <lineage>
        <taxon>Bacteria</taxon>
        <taxon>Bacillati</taxon>
        <taxon>Cyanobacteriota</taxon>
        <taxon>Cyanophyceae</taxon>
        <taxon>Nostocales</taxon>
        <taxon>Nostocaceae</taxon>
        <taxon>Nostoc</taxon>
    </lineage>
</organism>
<reference evidence="1 2" key="1">
    <citation type="submission" date="2017-11" db="EMBL/GenBank/DDBJ databases">
        <title>Complete genome of a free-living desiccation-tolerant cyanobacterium and its photosynthetic adaptation to extreme terrestrial habitat.</title>
        <authorList>
            <person name="Shang J."/>
        </authorList>
    </citation>
    <scope>NUCLEOTIDE SEQUENCE [LARGE SCALE GENOMIC DNA]</scope>
    <source>
        <strain evidence="1 2">CCNUN1</strain>
    </source>
</reference>
<evidence type="ECO:0000313" key="1">
    <source>
        <dbReference type="EMBL" id="AUB40986.1"/>
    </source>
</evidence>
<dbReference type="EMBL" id="CP024785">
    <property type="protein sequence ID" value="AUB40986.1"/>
    <property type="molecule type" value="Genomic_DNA"/>
</dbReference>
<gene>
    <name evidence="1" type="ORF">COO91_07024</name>
</gene>
<dbReference type="KEGG" id="nfl:COO91_07024"/>
<name>A0A2K8SZW0_9NOSO</name>